<dbReference type="AlphaFoldDB" id="A0AAW2L0X3"/>
<sequence>MEGSPFQTLLKVPPPSPTLPPTLVASSSLKRHWIEETGAEEVPPMTFPASVPTPRLDPKAGVFNMTRVVHRSDVEGLSSHSMHGLEHFLLAQTSTVDVPK</sequence>
<protein>
    <submittedName>
        <fullName evidence="1">Uncharacterized protein</fullName>
    </submittedName>
</protein>
<name>A0AAW2L0X3_SESRA</name>
<organism evidence="1">
    <name type="scientific">Sesamum radiatum</name>
    <name type="common">Black benniseed</name>
    <dbReference type="NCBI Taxonomy" id="300843"/>
    <lineage>
        <taxon>Eukaryota</taxon>
        <taxon>Viridiplantae</taxon>
        <taxon>Streptophyta</taxon>
        <taxon>Embryophyta</taxon>
        <taxon>Tracheophyta</taxon>
        <taxon>Spermatophyta</taxon>
        <taxon>Magnoliopsida</taxon>
        <taxon>eudicotyledons</taxon>
        <taxon>Gunneridae</taxon>
        <taxon>Pentapetalae</taxon>
        <taxon>asterids</taxon>
        <taxon>lamiids</taxon>
        <taxon>Lamiales</taxon>
        <taxon>Pedaliaceae</taxon>
        <taxon>Sesamum</taxon>
    </lineage>
</organism>
<gene>
    <name evidence="1" type="ORF">Sradi_5686800</name>
</gene>
<proteinExistence type="predicted"/>
<dbReference type="EMBL" id="JACGWJ010000026">
    <property type="protein sequence ID" value="KAL0312875.1"/>
    <property type="molecule type" value="Genomic_DNA"/>
</dbReference>
<accession>A0AAW2L0X3</accession>
<evidence type="ECO:0000313" key="1">
    <source>
        <dbReference type="EMBL" id="KAL0312875.1"/>
    </source>
</evidence>
<reference evidence="1" key="1">
    <citation type="submission" date="2020-06" db="EMBL/GenBank/DDBJ databases">
        <authorList>
            <person name="Li T."/>
            <person name="Hu X."/>
            <person name="Zhang T."/>
            <person name="Song X."/>
            <person name="Zhang H."/>
            <person name="Dai N."/>
            <person name="Sheng W."/>
            <person name="Hou X."/>
            <person name="Wei L."/>
        </authorList>
    </citation>
    <scope>NUCLEOTIDE SEQUENCE</scope>
    <source>
        <strain evidence="1">G02</strain>
        <tissue evidence="1">Leaf</tissue>
    </source>
</reference>
<comment type="caution">
    <text evidence="1">The sequence shown here is derived from an EMBL/GenBank/DDBJ whole genome shotgun (WGS) entry which is preliminary data.</text>
</comment>
<reference evidence="1" key="2">
    <citation type="journal article" date="2024" name="Plant">
        <title>Genomic evolution and insights into agronomic trait innovations of Sesamum species.</title>
        <authorList>
            <person name="Miao H."/>
            <person name="Wang L."/>
            <person name="Qu L."/>
            <person name="Liu H."/>
            <person name="Sun Y."/>
            <person name="Le M."/>
            <person name="Wang Q."/>
            <person name="Wei S."/>
            <person name="Zheng Y."/>
            <person name="Lin W."/>
            <person name="Duan Y."/>
            <person name="Cao H."/>
            <person name="Xiong S."/>
            <person name="Wang X."/>
            <person name="Wei L."/>
            <person name="Li C."/>
            <person name="Ma Q."/>
            <person name="Ju M."/>
            <person name="Zhao R."/>
            <person name="Li G."/>
            <person name="Mu C."/>
            <person name="Tian Q."/>
            <person name="Mei H."/>
            <person name="Zhang T."/>
            <person name="Gao T."/>
            <person name="Zhang H."/>
        </authorList>
    </citation>
    <scope>NUCLEOTIDE SEQUENCE</scope>
    <source>
        <strain evidence="1">G02</strain>
    </source>
</reference>